<dbReference type="OrthoDB" id="3192968at2"/>
<dbReference type="Pfam" id="PF00440">
    <property type="entry name" value="TetR_N"/>
    <property type="match status" value="1"/>
</dbReference>
<dbReference type="PRINTS" id="PR00455">
    <property type="entry name" value="HTHTETR"/>
</dbReference>
<dbReference type="PANTHER" id="PTHR30055:SF234">
    <property type="entry name" value="HTH-TYPE TRANSCRIPTIONAL REGULATOR BETI"/>
    <property type="match status" value="1"/>
</dbReference>
<dbReference type="InterPro" id="IPR009057">
    <property type="entry name" value="Homeodomain-like_sf"/>
</dbReference>
<feature type="DNA-binding region" description="H-T-H motif" evidence="4">
    <location>
        <begin position="34"/>
        <end position="53"/>
    </location>
</feature>
<dbReference type="AlphaFoldDB" id="A0A7K1LFD8"/>
<organism evidence="6 7">
    <name type="scientific">Rothia koreensis</name>
    <dbReference type="NCBI Taxonomy" id="592378"/>
    <lineage>
        <taxon>Bacteria</taxon>
        <taxon>Bacillati</taxon>
        <taxon>Actinomycetota</taxon>
        <taxon>Actinomycetes</taxon>
        <taxon>Micrococcales</taxon>
        <taxon>Micrococcaceae</taxon>
        <taxon>Rothia</taxon>
    </lineage>
</organism>
<evidence type="ECO:0000313" key="7">
    <source>
        <dbReference type="Proteomes" id="UP000462152"/>
    </source>
</evidence>
<dbReference type="PANTHER" id="PTHR30055">
    <property type="entry name" value="HTH-TYPE TRANSCRIPTIONAL REGULATOR RUTR"/>
    <property type="match status" value="1"/>
</dbReference>
<evidence type="ECO:0000313" key="6">
    <source>
        <dbReference type="EMBL" id="MUN53891.1"/>
    </source>
</evidence>
<dbReference type="RefSeq" id="WP_129314000.1">
    <property type="nucleotide sequence ID" value="NZ_NOIQ01000001.1"/>
</dbReference>
<evidence type="ECO:0000256" key="1">
    <source>
        <dbReference type="ARBA" id="ARBA00023015"/>
    </source>
</evidence>
<dbReference type="PROSITE" id="PS50977">
    <property type="entry name" value="HTH_TETR_2"/>
    <property type="match status" value="1"/>
</dbReference>
<dbReference type="GO" id="GO:0000976">
    <property type="term" value="F:transcription cis-regulatory region binding"/>
    <property type="evidence" value="ECO:0007669"/>
    <property type="project" value="TreeGrafter"/>
</dbReference>
<feature type="domain" description="HTH tetR-type" evidence="5">
    <location>
        <begin position="12"/>
        <end position="71"/>
    </location>
</feature>
<dbReference type="InterPro" id="IPR050109">
    <property type="entry name" value="HTH-type_TetR-like_transc_reg"/>
</dbReference>
<dbReference type="EMBL" id="WOGT01000001">
    <property type="protein sequence ID" value="MUN53891.1"/>
    <property type="molecule type" value="Genomic_DNA"/>
</dbReference>
<comment type="caution">
    <text evidence="6">The sequence shown here is derived from an EMBL/GenBank/DDBJ whole genome shotgun (WGS) entry which is preliminary data.</text>
</comment>
<dbReference type="InterPro" id="IPR001647">
    <property type="entry name" value="HTH_TetR"/>
</dbReference>
<evidence type="ECO:0000256" key="4">
    <source>
        <dbReference type="PROSITE-ProRule" id="PRU00335"/>
    </source>
</evidence>
<keyword evidence="7" id="KW-1185">Reference proteome</keyword>
<name>A0A7K1LFD8_9MICC</name>
<dbReference type="Proteomes" id="UP000462152">
    <property type="component" value="Unassembled WGS sequence"/>
</dbReference>
<evidence type="ECO:0000256" key="3">
    <source>
        <dbReference type="ARBA" id="ARBA00023163"/>
    </source>
</evidence>
<dbReference type="SUPFAM" id="SSF48498">
    <property type="entry name" value="Tetracyclin repressor-like, C-terminal domain"/>
    <property type="match status" value="1"/>
</dbReference>
<dbReference type="GO" id="GO:0003700">
    <property type="term" value="F:DNA-binding transcription factor activity"/>
    <property type="evidence" value="ECO:0007669"/>
    <property type="project" value="TreeGrafter"/>
</dbReference>
<evidence type="ECO:0000256" key="2">
    <source>
        <dbReference type="ARBA" id="ARBA00023125"/>
    </source>
</evidence>
<dbReference type="Gene3D" id="1.10.357.10">
    <property type="entry name" value="Tetracycline Repressor, domain 2"/>
    <property type="match status" value="1"/>
</dbReference>
<keyword evidence="1" id="KW-0805">Transcription regulation</keyword>
<dbReference type="InterPro" id="IPR049445">
    <property type="entry name" value="TetR_SbtR-like_C"/>
</dbReference>
<gene>
    <name evidence="6" type="ORF">GMA10_01385</name>
</gene>
<evidence type="ECO:0000259" key="5">
    <source>
        <dbReference type="PROSITE" id="PS50977"/>
    </source>
</evidence>
<accession>A0A7K1LFD8</accession>
<proteinExistence type="predicted"/>
<dbReference type="Pfam" id="PF21597">
    <property type="entry name" value="TetR_C_43"/>
    <property type="match status" value="1"/>
</dbReference>
<dbReference type="InterPro" id="IPR036271">
    <property type="entry name" value="Tet_transcr_reg_TetR-rel_C_sf"/>
</dbReference>
<dbReference type="SUPFAM" id="SSF46689">
    <property type="entry name" value="Homeodomain-like"/>
    <property type="match status" value="1"/>
</dbReference>
<keyword evidence="2 4" id="KW-0238">DNA-binding</keyword>
<reference evidence="6 7" key="1">
    <citation type="submission" date="2019-12" db="EMBL/GenBank/DDBJ databases">
        <authorList>
            <person name="Li J."/>
            <person name="Shi Y."/>
            <person name="Xu G."/>
            <person name="Xiao D."/>
            <person name="Ran X."/>
        </authorList>
    </citation>
    <scope>NUCLEOTIDE SEQUENCE [LARGE SCALE GENOMIC DNA]</scope>
    <source>
        <strain evidence="6 7">JCM 15915</strain>
    </source>
</reference>
<protein>
    <submittedName>
        <fullName evidence="6">TetR family transcriptional regulator</fullName>
    </submittedName>
</protein>
<sequence length="187" mass="20214">MTQPKPLRADAQRNRDAIVRAAREIFSEEQKEVPFEDVARRAGVGAGTLYRHFPNRDALLAAVFEGEVAALRGRADQLMETLPPGDALGAFLREMVDHMYSQRGLARTLFAASESAGGALSDEGQVLEDAVTGMLSRGIEQGHLRDDVPAGAVMLALHGIAVAAVHSERRQEADGVIELMIDGLRRS</sequence>
<keyword evidence="3" id="KW-0804">Transcription</keyword>